<evidence type="ECO:0000313" key="2">
    <source>
        <dbReference type="Proteomes" id="UP000670947"/>
    </source>
</evidence>
<dbReference type="Gene3D" id="3.40.50.720">
    <property type="entry name" value="NAD(P)-binding Rossmann-like Domain"/>
    <property type="match status" value="1"/>
</dbReference>
<evidence type="ECO:0008006" key="3">
    <source>
        <dbReference type="Google" id="ProtNLM"/>
    </source>
</evidence>
<dbReference type="EMBL" id="JAGGDJ010000038">
    <property type="protein sequence ID" value="MBO7747687.1"/>
    <property type="molecule type" value="Genomic_DNA"/>
</dbReference>
<gene>
    <name evidence="1" type="ORF">I8J29_26210</name>
</gene>
<reference evidence="1 2" key="1">
    <citation type="submission" date="2021-03" db="EMBL/GenBank/DDBJ databases">
        <title>Paenibacillus artemisicola MWE-103 whole genome sequence.</title>
        <authorList>
            <person name="Ham Y.J."/>
        </authorList>
    </citation>
    <scope>NUCLEOTIDE SEQUENCE [LARGE SCALE GENOMIC DNA]</scope>
    <source>
        <strain evidence="1 2">MWE-103</strain>
    </source>
</reference>
<proteinExistence type="predicted"/>
<dbReference type="Proteomes" id="UP000670947">
    <property type="component" value="Unassembled WGS sequence"/>
</dbReference>
<keyword evidence="2" id="KW-1185">Reference proteome</keyword>
<dbReference type="SUPFAM" id="SSF51735">
    <property type="entry name" value="NAD(P)-binding Rossmann-fold domains"/>
    <property type="match status" value="1"/>
</dbReference>
<accession>A0ABS3WHB7</accession>
<organism evidence="1 2">
    <name type="scientific">Paenibacillus artemisiicola</name>
    <dbReference type="NCBI Taxonomy" id="1172618"/>
    <lineage>
        <taxon>Bacteria</taxon>
        <taxon>Bacillati</taxon>
        <taxon>Bacillota</taxon>
        <taxon>Bacilli</taxon>
        <taxon>Bacillales</taxon>
        <taxon>Paenibacillaceae</taxon>
        <taxon>Paenibacillus</taxon>
    </lineage>
</organism>
<name>A0ABS3WHB7_9BACL</name>
<protein>
    <recommendedName>
        <fullName evidence="3">Dehydrogenase</fullName>
    </recommendedName>
</protein>
<evidence type="ECO:0000313" key="1">
    <source>
        <dbReference type="EMBL" id="MBO7747687.1"/>
    </source>
</evidence>
<dbReference type="InterPro" id="IPR036291">
    <property type="entry name" value="NAD(P)-bd_dom_sf"/>
</dbReference>
<dbReference type="RefSeq" id="WP_208850323.1">
    <property type="nucleotide sequence ID" value="NZ_JAGGDJ010000038.1"/>
</dbReference>
<comment type="caution">
    <text evidence="1">The sequence shown here is derived from an EMBL/GenBank/DDBJ whole genome shotgun (WGS) entry which is preliminary data.</text>
</comment>
<sequence length="281" mass="30579">MKTIGFVDDYLDEWHANRYPAWIEEASGGRLKVAYAYGRRDADRGLSNAAWCEKNGIALLASIEEVADKSDGLVVLAPDHPELHEALALPCLRSGKPTYVDKTFAPDRRTAEALFEAARAHGTPVYSASALRFAAEYAEADKTDIEVLCSVGPGDYGNYAVHQLEPIVALMGRDATRLMYIGTPDAPALLIRFADGRQAAVHQLGRDCPFGIAVRRSSGGTTVLKPESDYFRAFVRQLVAFFETGAPGVEPADTIAIVTLLEYGRIAARTPYEWVELPASG</sequence>